<feature type="compositionally biased region" description="Basic and acidic residues" evidence="1">
    <location>
        <begin position="26"/>
        <end position="40"/>
    </location>
</feature>
<protein>
    <submittedName>
        <fullName evidence="2">Uncharacterized protein</fullName>
    </submittedName>
</protein>
<feature type="compositionally biased region" description="Acidic residues" evidence="1">
    <location>
        <begin position="158"/>
        <end position="171"/>
    </location>
</feature>
<dbReference type="Proteomes" id="UP000322080">
    <property type="component" value="Unassembled WGS sequence"/>
</dbReference>
<dbReference type="AlphaFoldDB" id="A0A5D0RJD8"/>
<feature type="region of interest" description="Disordered" evidence="1">
    <location>
        <begin position="21"/>
        <end position="87"/>
    </location>
</feature>
<keyword evidence="3" id="KW-1185">Reference proteome</keyword>
<proteinExistence type="predicted"/>
<evidence type="ECO:0000313" key="3">
    <source>
        <dbReference type="Proteomes" id="UP000322080"/>
    </source>
</evidence>
<reference evidence="2 3" key="1">
    <citation type="submission" date="2019-08" db="EMBL/GenBank/DDBJ databases">
        <title>Identification of a novel species of the genus Boseongicola.</title>
        <authorList>
            <person name="Zhang X.-Q."/>
        </authorList>
    </citation>
    <scope>NUCLEOTIDE SEQUENCE [LARGE SCALE GENOMIC DNA]</scope>
    <source>
        <strain evidence="2 3">HY14</strain>
    </source>
</reference>
<feature type="compositionally biased region" description="Basic and acidic residues" evidence="1">
    <location>
        <begin position="198"/>
        <end position="207"/>
    </location>
</feature>
<feature type="compositionally biased region" description="Low complexity" evidence="1">
    <location>
        <begin position="62"/>
        <end position="82"/>
    </location>
</feature>
<name>A0A5D0RJD8_9RHOB</name>
<dbReference type="EMBL" id="VSIY01000009">
    <property type="protein sequence ID" value="TYB81041.1"/>
    <property type="molecule type" value="Genomic_DNA"/>
</dbReference>
<evidence type="ECO:0000313" key="2">
    <source>
        <dbReference type="EMBL" id="TYB81041.1"/>
    </source>
</evidence>
<feature type="region of interest" description="Disordered" evidence="1">
    <location>
        <begin position="188"/>
        <end position="244"/>
    </location>
</feature>
<organism evidence="2 3">
    <name type="scientific">Maritimibacter fusiformis</name>
    <dbReference type="NCBI Taxonomy" id="2603819"/>
    <lineage>
        <taxon>Bacteria</taxon>
        <taxon>Pseudomonadati</taxon>
        <taxon>Pseudomonadota</taxon>
        <taxon>Alphaproteobacteria</taxon>
        <taxon>Rhodobacterales</taxon>
        <taxon>Roseobacteraceae</taxon>
        <taxon>Maritimibacter</taxon>
    </lineage>
</organism>
<feature type="compositionally biased region" description="Basic and acidic residues" evidence="1">
    <location>
        <begin position="223"/>
        <end position="234"/>
    </location>
</feature>
<feature type="compositionally biased region" description="Acidic residues" evidence="1">
    <location>
        <begin position="52"/>
        <end position="61"/>
    </location>
</feature>
<accession>A0A5D0RJD8</accession>
<comment type="caution">
    <text evidence="2">The sequence shown here is derived from an EMBL/GenBank/DDBJ whole genome shotgun (WGS) entry which is preliminary data.</text>
</comment>
<sequence length="323" mass="34664">MSKPVSNAEIEDVLSSIRRLVSENAGSHRRDRSDADKGDRLVLTPAFRVDDNSPDAEELSAADDAAPDPARPTAADASPADASAEDLDADMDAAVAILAERLTAANIIHDHPAEAPVSEPDETAETPEDAVADAIADEAGAQSLERRIAELEAAVDNTADEWEPDGSEAEDMPDKAIFHHHAARAFAAPAEEPVQKAAPDDAADRPAPEAAEAADQIATGAKPVDDRAAPRDETPDAPDFEGDPWEDVVFARQDDAHAFGGDDVDDAEVLEEESVIDEAILRDYVAQMVREELQGPIGERITHNVRRMVRREIARALVLRDMD</sequence>
<feature type="compositionally biased region" description="Acidic residues" evidence="1">
    <location>
        <begin position="235"/>
        <end position="244"/>
    </location>
</feature>
<evidence type="ECO:0000256" key="1">
    <source>
        <dbReference type="SAM" id="MobiDB-lite"/>
    </source>
</evidence>
<gene>
    <name evidence="2" type="ORF">FVF75_11395</name>
</gene>
<dbReference type="RefSeq" id="WP_148378104.1">
    <property type="nucleotide sequence ID" value="NZ_VSIY01000009.1"/>
</dbReference>
<feature type="region of interest" description="Disordered" evidence="1">
    <location>
        <begin position="155"/>
        <end position="174"/>
    </location>
</feature>